<dbReference type="GO" id="GO:0008270">
    <property type="term" value="F:zinc ion binding"/>
    <property type="evidence" value="ECO:0007669"/>
    <property type="project" value="UniProtKB-KW"/>
</dbReference>
<keyword evidence="3" id="KW-0863">Zinc-finger</keyword>
<protein>
    <recommendedName>
        <fullName evidence="8">Zinc finger BED domain-containing protein DAYSLEEPER-like</fullName>
    </recommendedName>
</protein>
<dbReference type="InterPro" id="IPR052035">
    <property type="entry name" value="ZnF_BED_domain_contain"/>
</dbReference>
<comment type="caution">
    <text evidence="6">The sequence shown here is derived from an EMBL/GenBank/DDBJ whole genome shotgun (WGS) entry which is preliminary data.</text>
</comment>
<dbReference type="PANTHER" id="PTHR46481:SF10">
    <property type="entry name" value="ZINC FINGER BED DOMAIN-CONTAINING PROTEIN 39"/>
    <property type="match status" value="1"/>
</dbReference>
<dbReference type="GO" id="GO:0005634">
    <property type="term" value="C:nucleus"/>
    <property type="evidence" value="ECO:0007669"/>
    <property type="project" value="UniProtKB-SubCell"/>
</dbReference>
<reference evidence="6 7" key="1">
    <citation type="journal article" date="2020" name="Mol. Biol. Evol.">
        <title>Distinct Expression and Methylation Patterns for Genes with Different Fates following a Single Whole-Genome Duplication in Flowering Plants.</title>
        <authorList>
            <person name="Shi T."/>
            <person name="Rahmani R.S."/>
            <person name="Gugger P.F."/>
            <person name="Wang M."/>
            <person name="Li H."/>
            <person name="Zhang Y."/>
            <person name="Li Z."/>
            <person name="Wang Q."/>
            <person name="Van de Peer Y."/>
            <person name="Marchal K."/>
            <person name="Chen J."/>
        </authorList>
    </citation>
    <scope>NUCLEOTIDE SEQUENCE [LARGE SCALE GENOMIC DNA]</scope>
    <source>
        <tissue evidence="6">Leaf</tissue>
    </source>
</reference>
<evidence type="ECO:0000256" key="1">
    <source>
        <dbReference type="ARBA" id="ARBA00004123"/>
    </source>
</evidence>
<keyword evidence="5" id="KW-0539">Nucleus</keyword>
<name>A0A822ZKR4_NELNU</name>
<gene>
    <name evidence="6" type="ORF">HUJ06_001826</name>
</gene>
<evidence type="ECO:0000256" key="5">
    <source>
        <dbReference type="ARBA" id="ARBA00023242"/>
    </source>
</evidence>
<sequence>MARHLKTCISRKEVQKVEKQRKQQMTLNFQPMDSNVDVDIVGPPLLDTSIAAKYDHSKMREAVAHWVLMHEHPFTVVEENDFNFMMKMFNPTFEKTSRKTIKNDYVAVYDDQKKKLKNLLKGISKISITTDLWKS</sequence>
<dbReference type="Proteomes" id="UP000607653">
    <property type="component" value="Unassembled WGS sequence"/>
</dbReference>
<dbReference type="PANTHER" id="PTHR46481">
    <property type="entry name" value="ZINC FINGER BED DOMAIN-CONTAINING PROTEIN 4"/>
    <property type="match status" value="1"/>
</dbReference>
<keyword evidence="2" id="KW-0479">Metal-binding</keyword>
<evidence type="ECO:0000256" key="2">
    <source>
        <dbReference type="ARBA" id="ARBA00022723"/>
    </source>
</evidence>
<evidence type="ECO:0008006" key="8">
    <source>
        <dbReference type="Google" id="ProtNLM"/>
    </source>
</evidence>
<proteinExistence type="predicted"/>
<comment type="subcellular location">
    <subcellularLocation>
        <location evidence="1">Nucleus</location>
    </subcellularLocation>
</comment>
<accession>A0A822ZKR4</accession>
<evidence type="ECO:0000256" key="4">
    <source>
        <dbReference type="ARBA" id="ARBA00022833"/>
    </source>
</evidence>
<evidence type="ECO:0000313" key="7">
    <source>
        <dbReference type="Proteomes" id="UP000607653"/>
    </source>
</evidence>
<organism evidence="6 7">
    <name type="scientific">Nelumbo nucifera</name>
    <name type="common">Sacred lotus</name>
    <dbReference type="NCBI Taxonomy" id="4432"/>
    <lineage>
        <taxon>Eukaryota</taxon>
        <taxon>Viridiplantae</taxon>
        <taxon>Streptophyta</taxon>
        <taxon>Embryophyta</taxon>
        <taxon>Tracheophyta</taxon>
        <taxon>Spermatophyta</taxon>
        <taxon>Magnoliopsida</taxon>
        <taxon>Proteales</taxon>
        <taxon>Nelumbonaceae</taxon>
        <taxon>Nelumbo</taxon>
    </lineage>
</organism>
<keyword evidence="4" id="KW-0862">Zinc</keyword>
<dbReference type="AlphaFoldDB" id="A0A822ZKR4"/>
<evidence type="ECO:0000256" key="3">
    <source>
        <dbReference type="ARBA" id="ARBA00022771"/>
    </source>
</evidence>
<keyword evidence="7" id="KW-1185">Reference proteome</keyword>
<dbReference type="SUPFAM" id="SSF140996">
    <property type="entry name" value="Hermes dimerisation domain"/>
    <property type="match status" value="1"/>
</dbReference>
<dbReference type="EMBL" id="DUZY01000006">
    <property type="protein sequence ID" value="DAD43596.1"/>
    <property type="molecule type" value="Genomic_DNA"/>
</dbReference>
<evidence type="ECO:0000313" key="6">
    <source>
        <dbReference type="EMBL" id="DAD43596.1"/>
    </source>
</evidence>